<protein>
    <recommendedName>
        <fullName evidence="4">Transmembrane protein</fullName>
    </recommendedName>
</protein>
<gene>
    <name evidence="2" type="ORF">G7Y82_20985</name>
</gene>
<evidence type="ECO:0000313" key="2">
    <source>
        <dbReference type="EMBL" id="NKF24789.1"/>
    </source>
</evidence>
<sequence length="96" mass="10550">MGEQMPVLNQFVLYALLCGAGLFVATWAWQRDVGISWLVSVVAAVLIIWLVFPSPTPAKNLGDILGNLSRVILKALWGVAWLAGSAVVHFFVKDRR</sequence>
<evidence type="ECO:0008006" key="4">
    <source>
        <dbReference type="Google" id="ProtNLM"/>
    </source>
</evidence>
<dbReference type="Proteomes" id="UP000653472">
    <property type="component" value="Unassembled WGS sequence"/>
</dbReference>
<dbReference type="EMBL" id="JAAVXB010000023">
    <property type="protein sequence ID" value="NKF24789.1"/>
    <property type="molecule type" value="Genomic_DNA"/>
</dbReference>
<reference evidence="2" key="1">
    <citation type="submission" date="2020-03" db="EMBL/GenBank/DDBJ databases">
        <title>Solimonas marina sp. nov., isolated from deep seawater of the Pacific Ocean.</title>
        <authorList>
            <person name="Liu X."/>
            <person name="Lai Q."/>
            <person name="Sun F."/>
            <person name="Gai Y."/>
            <person name="Li G."/>
            <person name="Shao Z."/>
        </authorList>
    </citation>
    <scope>NUCLEOTIDE SEQUENCE</scope>
    <source>
        <strain evidence="2">C16B3</strain>
    </source>
</reference>
<keyword evidence="1" id="KW-0472">Membrane</keyword>
<feature type="transmembrane region" description="Helical" evidence="1">
    <location>
        <begin position="34"/>
        <end position="52"/>
    </location>
</feature>
<feature type="transmembrane region" description="Helical" evidence="1">
    <location>
        <begin position="12"/>
        <end position="29"/>
    </location>
</feature>
<evidence type="ECO:0000313" key="3">
    <source>
        <dbReference type="Proteomes" id="UP000653472"/>
    </source>
</evidence>
<evidence type="ECO:0000256" key="1">
    <source>
        <dbReference type="SAM" id="Phobius"/>
    </source>
</evidence>
<name>A0A970BAS6_9GAMM</name>
<comment type="caution">
    <text evidence="2">The sequence shown here is derived from an EMBL/GenBank/DDBJ whole genome shotgun (WGS) entry which is preliminary data.</text>
</comment>
<keyword evidence="1" id="KW-0812">Transmembrane</keyword>
<organism evidence="2 3">
    <name type="scientific">Solimonas marina</name>
    <dbReference type="NCBI Taxonomy" id="2714601"/>
    <lineage>
        <taxon>Bacteria</taxon>
        <taxon>Pseudomonadati</taxon>
        <taxon>Pseudomonadota</taxon>
        <taxon>Gammaproteobacteria</taxon>
        <taxon>Nevskiales</taxon>
        <taxon>Nevskiaceae</taxon>
        <taxon>Solimonas</taxon>
    </lineage>
</organism>
<keyword evidence="1" id="KW-1133">Transmembrane helix</keyword>
<feature type="transmembrane region" description="Helical" evidence="1">
    <location>
        <begin position="72"/>
        <end position="92"/>
    </location>
</feature>
<accession>A0A970BAS6</accession>
<proteinExistence type="predicted"/>
<dbReference type="AlphaFoldDB" id="A0A970BAS6"/>
<keyword evidence="3" id="KW-1185">Reference proteome</keyword>